<dbReference type="Pfam" id="PF00664">
    <property type="entry name" value="ABC_membrane"/>
    <property type="match status" value="1"/>
</dbReference>
<dbReference type="PROSITE" id="PS50893">
    <property type="entry name" value="ABC_TRANSPORTER_2"/>
    <property type="match status" value="1"/>
</dbReference>
<feature type="transmembrane region" description="Helical" evidence="7">
    <location>
        <begin position="231"/>
        <end position="252"/>
    </location>
</feature>
<keyword evidence="2 7" id="KW-0812">Transmembrane</keyword>
<evidence type="ECO:0000256" key="7">
    <source>
        <dbReference type="SAM" id="Phobius"/>
    </source>
</evidence>
<keyword evidence="5 7" id="KW-1133">Transmembrane helix</keyword>
<sequence>MRRRRALAALLAWSVLESAPALVSGRFVAAALDEGFLRGRSAVGLLWLLALGGATALGALGTRAVYPRLGDVVEPLRDALVTALVRAALTRACDGTADSGPRGAAPVARLTRQVETVRDVVAGQLLVVRQFAATAVAVCLGVASLAPALAAVVLGPLLLALLGFAVLLKPMIGRQRAAFLAEERAAQLTGACVEALRDITAAGAEPRVAASVGAAVDEQYRLSRALAGFGAARRAIVVFGGNVPLLLILLAAQSLLRRGLTVGALVGALTYVTVNLEPALRTLVQGVGASALRLSVAVRRLAEGGLAQDGPVQPDVDAGDGNGTTAPRIATSRRPVLAASGLWFRYGPQADPVVAELDLSIAAGERLAIVGPSGAGKSTLVNLLAGLLSPDAGHVTVLGEPLAAIPAPRLPSLRTLLPQEAYVFAGTVRENLVYLRPDATDAQIGAAAERIGAAPLLDSLGGLDAHLVPARLSPGGRQLIALVRGYLSRAPLLLLDEATCHLDQGAELRAEAAFRERPGALVLVVHRIGSARRADRVLLLDGERTDLGTHEDLAARSAQYAEMVGLWHGAGVRAPTPAVVASAPAQ</sequence>
<dbReference type="Gene3D" id="3.40.50.300">
    <property type="entry name" value="P-loop containing nucleotide triphosphate hydrolases"/>
    <property type="match status" value="1"/>
</dbReference>
<keyword evidence="6 7" id="KW-0472">Membrane</keyword>
<evidence type="ECO:0000256" key="1">
    <source>
        <dbReference type="ARBA" id="ARBA00004651"/>
    </source>
</evidence>
<keyword evidence="4 10" id="KW-0067">ATP-binding</keyword>
<feature type="domain" description="ABC transporter" evidence="8">
    <location>
        <begin position="337"/>
        <end position="566"/>
    </location>
</feature>
<proteinExistence type="predicted"/>
<dbReference type="GO" id="GO:0005524">
    <property type="term" value="F:ATP binding"/>
    <property type="evidence" value="ECO:0007669"/>
    <property type="project" value="UniProtKB-KW"/>
</dbReference>
<dbReference type="Gene3D" id="1.20.1560.10">
    <property type="entry name" value="ABC transporter type 1, transmembrane domain"/>
    <property type="match status" value="1"/>
</dbReference>
<dbReference type="Proteomes" id="UP000677913">
    <property type="component" value="Unassembled WGS sequence"/>
</dbReference>
<organism evidence="10 11">
    <name type="scientific">Actinocrinis puniceicyclus</name>
    <dbReference type="NCBI Taxonomy" id="977794"/>
    <lineage>
        <taxon>Bacteria</taxon>
        <taxon>Bacillati</taxon>
        <taxon>Actinomycetota</taxon>
        <taxon>Actinomycetes</taxon>
        <taxon>Catenulisporales</taxon>
        <taxon>Actinospicaceae</taxon>
        <taxon>Actinocrinis</taxon>
    </lineage>
</organism>
<dbReference type="PANTHER" id="PTHR24221:SF654">
    <property type="entry name" value="ATP-BINDING CASSETTE SUB-FAMILY B MEMBER 6"/>
    <property type="match status" value="1"/>
</dbReference>
<dbReference type="GO" id="GO:0005886">
    <property type="term" value="C:plasma membrane"/>
    <property type="evidence" value="ECO:0007669"/>
    <property type="project" value="UniProtKB-SubCell"/>
</dbReference>
<reference evidence="10" key="1">
    <citation type="submission" date="2021-04" db="EMBL/GenBank/DDBJ databases">
        <title>Genome based classification of Actinospica acidithermotolerans sp. nov., an actinobacterium isolated from an Indonesian hot spring.</title>
        <authorList>
            <person name="Kusuma A.B."/>
            <person name="Putra K.E."/>
            <person name="Nafisah S."/>
            <person name="Loh J."/>
            <person name="Nouioui I."/>
            <person name="Goodfellow M."/>
        </authorList>
    </citation>
    <scope>NUCLEOTIDE SEQUENCE</scope>
    <source>
        <strain evidence="10">DSM 45618</strain>
    </source>
</reference>
<evidence type="ECO:0000313" key="11">
    <source>
        <dbReference type="Proteomes" id="UP000677913"/>
    </source>
</evidence>
<evidence type="ECO:0000259" key="9">
    <source>
        <dbReference type="PROSITE" id="PS50929"/>
    </source>
</evidence>
<feature type="transmembrane region" description="Helical" evidence="7">
    <location>
        <begin position="41"/>
        <end position="60"/>
    </location>
</feature>
<evidence type="ECO:0000256" key="4">
    <source>
        <dbReference type="ARBA" id="ARBA00022840"/>
    </source>
</evidence>
<dbReference type="SUPFAM" id="SSF52540">
    <property type="entry name" value="P-loop containing nucleoside triphosphate hydrolases"/>
    <property type="match status" value="1"/>
</dbReference>
<dbReference type="PANTHER" id="PTHR24221">
    <property type="entry name" value="ATP-BINDING CASSETTE SUB-FAMILY B"/>
    <property type="match status" value="1"/>
</dbReference>
<dbReference type="InterPro" id="IPR011527">
    <property type="entry name" value="ABC1_TM_dom"/>
</dbReference>
<dbReference type="SUPFAM" id="SSF90123">
    <property type="entry name" value="ABC transporter transmembrane region"/>
    <property type="match status" value="1"/>
</dbReference>
<evidence type="ECO:0000256" key="2">
    <source>
        <dbReference type="ARBA" id="ARBA00022692"/>
    </source>
</evidence>
<dbReference type="EMBL" id="JAGSXH010000042">
    <property type="protein sequence ID" value="MBS2964114.1"/>
    <property type="molecule type" value="Genomic_DNA"/>
</dbReference>
<evidence type="ECO:0000259" key="8">
    <source>
        <dbReference type="PROSITE" id="PS50893"/>
    </source>
</evidence>
<dbReference type="InterPro" id="IPR039421">
    <property type="entry name" value="Type_1_exporter"/>
</dbReference>
<name>A0A8J7WRM0_9ACTN</name>
<accession>A0A8J7WRM0</accession>
<dbReference type="InterPro" id="IPR003439">
    <property type="entry name" value="ABC_transporter-like_ATP-bd"/>
</dbReference>
<dbReference type="GO" id="GO:0140359">
    <property type="term" value="F:ABC-type transporter activity"/>
    <property type="evidence" value="ECO:0007669"/>
    <property type="project" value="InterPro"/>
</dbReference>
<dbReference type="AlphaFoldDB" id="A0A8J7WRM0"/>
<protein>
    <submittedName>
        <fullName evidence="10">ABC transporter ATP-binding protein</fullName>
    </submittedName>
</protein>
<dbReference type="GO" id="GO:0034040">
    <property type="term" value="F:ATPase-coupled lipid transmembrane transporter activity"/>
    <property type="evidence" value="ECO:0007669"/>
    <property type="project" value="TreeGrafter"/>
</dbReference>
<dbReference type="SMART" id="SM00382">
    <property type="entry name" value="AAA"/>
    <property type="match status" value="1"/>
</dbReference>
<keyword evidence="11" id="KW-1185">Reference proteome</keyword>
<dbReference type="GO" id="GO:0016887">
    <property type="term" value="F:ATP hydrolysis activity"/>
    <property type="evidence" value="ECO:0007669"/>
    <property type="project" value="InterPro"/>
</dbReference>
<dbReference type="PROSITE" id="PS50929">
    <property type="entry name" value="ABC_TM1F"/>
    <property type="match status" value="1"/>
</dbReference>
<comment type="subcellular location">
    <subcellularLocation>
        <location evidence="1">Cell membrane</location>
        <topology evidence="1">Multi-pass membrane protein</topology>
    </subcellularLocation>
</comment>
<evidence type="ECO:0000256" key="6">
    <source>
        <dbReference type="ARBA" id="ARBA00023136"/>
    </source>
</evidence>
<dbReference type="InterPro" id="IPR027417">
    <property type="entry name" value="P-loop_NTPase"/>
</dbReference>
<keyword evidence="3" id="KW-0547">Nucleotide-binding</keyword>
<evidence type="ECO:0000256" key="5">
    <source>
        <dbReference type="ARBA" id="ARBA00022989"/>
    </source>
</evidence>
<evidence type="ECO:0000256" key="3">
    <source>
        <dbReference type="ARBA" id="ARBA00022741"/>
    </source>
</evidence>
<dbReference type="InterPro" id="IPR036640">
    <property type="entry name" value="ABC1_TM_sf"/>
</dbReference>
<comment type="caution">
    <text evidence="10">The sequence shown here is derived from an EMBL/GenBank/DDBJ whole genome shotgun (WGS) entry which is preliminary data.</text>
</comment>
<feature type="domain" description="ABC transmembrane type-1" evidence="9">
    <location>
        <begin position="8"/>
        <end position="273"/>
    </location>
</feature>
<feature type="transmembrane region" description="Helical" evidence="7">
    <location>
        <begin position="149"/>
        <end position="168"/>
    </location>
</feature>
<dbReference type="Pfam" id="PF00005">
    <property type="entry name" value="ABC_tran"/>
    <property type="match status" value="1"/>
</dbReference>
<evidence type="ECO:0000313" key="10">
    <source>
        <dbReference type="EMBL" id="MBS2964114.1"/>
    </source>
</evidence>
<gene>
    <name evidence="10" type="ORF">KGA66_13735</name>
</gene>
<feature type="transmembrane region" description="Helical" evidence="7">
    <location>
        <begin position="120"/>
        <end position="143"/>
    </location>
</feature>
<dbReference type="InterPro" id="IPR003593">
    <property type="entry name" value="AAA+_ATPase"/>
</dbReference>